<organism evidence="1">
    <name type="scientific">Ixodes ricinus</name>
    <name type="common">Common tick</name>
    <name type="synonym">Acarus ricinus</name>
    <dbReference type="NCBI Taxonomy" id="34613"/>
    <lineage>
        <taxon>Eukaryota</taxon>
        <taxon>Metazoa</taxon>
        <taxon>Ecdysozoa</taxon>
        <taxon>Arthropoda</taxon>
        <taxon>Chelicerata</taxon>
        <taxon>Arachnida</taxon>
        <taxon>Acari</taxon>
        <taxon>Parasitiformes</taxon>
        <taxon>Ixodida</taxon>
        <taxon>Ixodoidea</taxon>
        <taxon>Ixodidae</taxon>
        <taxon>Ixodinae</taxon>
        <taxon>Ixodes</taxon>
    </lineage>
</organism>
<reference evidence="1" key="1">
    <citation type="journal article" date="2018" name="PLoS Negl. Trop. Dis.">
        <title>Sialome diversity of ticks revealed by RNAseq of single tick salivary glands.</title>
        <authorList>
            <person name="Perner J."/>
            <person name="Kropackova S."/>
            <person name="Kopacek P."/>
            <person name="Ribeiro J.M."/>
        </authorList>
    </citation>
    <scope>NUCLEOTIDE SEQUENCE</scope>
    <source>
        <strain evidence="1">Siblings of single egg batch collected in Ceske Budejovice</strain>
        <tissue evidence="1">Salivary glands</tissue>
    </source>
</reference>
<name>A0A147BJT7_IXORI</name>
<sequence length="110" mass="11828">MFLWCFATGDAEMRYLCLPFVAGLLAHTHCCSVPDRQVPLCAMWGSRQSPHICACPWGWGSLRGARGCPLLAMPVCPVGLDARHSAVEDADSLSLRRPRAPAFGGCQAVA</sequence>
<dbReference type="EMBL" id="GEGO01004351">
    <property type="protein sequence ID" value="JAR91053.1"/>
    <property type="molecule type" value="Transcribed_RNA"/>
</dbReference>
<protein>
    <submittedName>
        <fullName evidence="1">Putative secreted protein</fullName>
    </submittedName>
</protein>
<evidence type="ECO:0000313" key="1">
    <source>
        <dbReference type="EMBL" id="JAR91053.1"/>
    </source>
</evidence>
<accession>A0A147BJT7</accession>
<proteinExistence type="predicted"/>
<dbReference type="AlphaFoldDB" id="A0A147BJT7"/>